<dbReference type="GO" id="GO:0003700">
    <property type="term" value="F:DNA-binding transcription factor activity"/>
    <property type="evidence" value="ECO:0007669"/>
    <property type="project" value="InterPro"/>
</dbReference>
<dbReference type="Proteomes" id="UP000576969">
    <property type="component" value="Unassembled WGS sequence"/>
</dbReference>
<dbReference type="PROSITE" id="PS50995">
    <property type="entry name" value="HTH_MARR_2"/>
    <property type="match status" value="1"/>
</dbReference>
<evidence type="ECO:0000313" key="4">
    <source>
        <dbReference type="Proteomes" id="UP000576969"/>
    </source>
</evidence>
<accession>A0A7Y9KL91</accession>
<proteinExistence type="predicted"/>
<keyword evidence="4" id="KW-1185">Reference proteome</keyword>
<dbReference type="InterPro" id="IPR036390">
    <property type="entry name" value="WH_DNA-bd_sf"/>
</dbReference>
<keyword evidence="3" id="KW-0238">DNA-binding</keyword>
<gene>
    <name evidence="3" type="ORF">BJ991_003499</name>
</gene>
<dbReference type="Gene3D" id="1.10.10.10">
    <property type="entry name" value="Winged helix-like DNA-binding domain superfamily/Winged helix DNA-binding domain"/>
    <property type="match status" value="1"/>
</dbReference>
<dbReference type="GO" id="GO:0006950">
    <property type="term" value="P:response to stress"/>
    <property type="evidence" value="ECO:0007669"/>
    <property type="project" value="TreeGrafter"/>
</dbReference>
<dbReference type="InterPro" id="IPR000835">
    <property type="entry name" value="HTH_MarR-typ"/>
</dbReference>
<dbReference type="PANTHER" id="PTHR33164:SF5">
    <property type="entry name" value="ORGANIC HYDROPEROXIDE RESISTANCE TRANSCRIPTIONAL REGULATOR"/>
    <property type="match status" value="1"/>
</dbReference>
<dbReference type="InterPro" id="IPR039422">
    <property type="entry name" value="MarR/SlyA-like"/>
</dbReference>
<reference evidence="3 4" key="1">
    <citation type="submission" date="2020-07" db="EMBL/GenBank/DDBJ databases">
        <title>Sequencing the genomes of 1000 actinobacteria strains.</title>
        <authorList>
            <person name="Klenk H.-P."/>
        </authorList>
    </citation>
    <scope>NUCLEOTIDE SEQUENCE [LARGE SCALE GENOMIC DNA]</scope>
    <source>
        <strain evidence="3 4">DSM 24662</strain>
    </source>
</reference>
<evidence type="ECO:0000313" key="3">
    <source>
        <dbReference type="EMBL" id="NYE21471.1"/>
    </source>
</evidence>
<dbReference type="GO" id="GO:0005737">
    <property type="term" value="C:cytoplasm"/>
    <property type="evidence" value="ECO:0007669"/>
    <property type="project" value="UniProtKB-SubCell"/>
</dbReference>
<comment type="subcellular location">
    <subcellularLocation>
        <location evidence="1">Cytoplasm</location>
    </subcellularLocation>
</comment>
<dbReference type="RefSeq" id="WP_218852972.1">
    <property type="nucleotide sequence ID" value="NZ_JACCBV010000001.1"/>
</dbReference>
<sequence>MTDAKTEAPAVPLADMVCFNLHAAYRAVTAVYRPLLEPLGVTYPQYLVLAMLWEYGDLTVGDLVSRLQSDYGTITPLVKRMEKQGFVVRTRNPLDERSVTVSLTPDGDALRVHAPGIYQVITETFGFTPDKADAALDVLRSIAARADTTAD</sequence>
<dbReference type="Pfam" id="PF01047">
    <property type="entry name" value="MarR"/>
    <property type="match status" value="1"/>
</dbReference>
<organism evidence="3 4">
    <name type="scientific">Microbacterium immunditiarum</name>
    <dbReference type="NCBI Taxonomy" id="337480"/>
    <lineage>
        <taxon>Bacteria</taxon>
        <taxon>Bacillati</taxon>
        <taxon>Actinomycetota</taxon>
        <taxon>Actinomycetes</taxon>
        <taxon>Micrococcales</taxon>
        <taxon>Microbacteriaceae</taxon>
        <taxon>Microbacterium</taxon>
    </lineage>
</organism>
<evidence type="ECO:0000256" key="1">
    <source>
        <dbReference type="ARBA" id="ARBA00004496"/>
    </source>
</evidence>
<dbReference type="GO" id="GO:0003677">
    <property type="term" value="F:DNA binding"/>
    <property type="evidence" value="ECO:0007669"/>
    <property type="project" value="UniProtKB-KW"/>
</dbReference>
<name>A0A7Y9KL91_9MICO</name>
<dbReference type="SUPFAM" id="SSF46785">
    <property type="entry name" value="Winged helix' DNA-binding domain"/>
    <property type="match status" value="1"/>
</dbReference>
<feature type="domain" description="HTH marR-type" evidence="2">
    <location>
        <begin position="14"/>
        <end position="144"/>
    </location>
</feature>
<protein>
    <submittedName>
        <fullName evidence="3">DNA-binding MarR family transcriptional regulator</fullName>
    </submittedName>
</protein>
<comment type="caution">
    <text evidence="3">The sequence shown here is derived from an EMBL/GenBank/DDBJ whole genome shotgun (WGS) entry which is preliminary data.</text>
</comment>
<dbReference type="InterPro" id="IPR036388">
    <property type="entry name" value="WH-like_DNA-bd_sf"/>
</dbReference>
<dbReference type="AlphaFoldDB" id="A0A7Y9KL91"/>
<dbReference type="EMBL" id="JACCBV010000001">
    <property type="protein sequence ID" value="NYE21471.1"/>
    <property type="molecule type" value="Genomic_DNA"/>
</dbReference>
<evidence type="ECO:0000259" key="2">
    <source>
        <dbReference type="PROSITE" id="PS50995"/>
    </source>
</evidence>
<dbReference type="PANTHER" id="PTHR33164">
    <property type="entry name" value="TRANSCRIPTIONAL REGULATOR, MARR FAMILY"/>
    <property type="match status" value="1"/>
</dbReference>
<dbReference type="SMART" id="SM00347">
    <property type="entry name" value="HTH_MARR"/>
    <property type="match status" value="1"/>
</dbReference>